<dbReference type="Proteomes" id="UP000078200">
    <property type="component" value="Unassembled WGS sequence"/>
</dbReference>
<dbReference type="VEuPathDB" id="VectorBase:GAUT022053"/>
<sequence>MNSTKGVHVAGNPGLILICDRFILENPDLIKGKFFLLGSGSGATSIAGIKQNVKYAIANDIEKVLLSSLLSNEHTELKLLHLLMSNQLPCYHFSSRLLEESFRTHVHWLLEY</sequence>
<dbReference type="AlphaFoldDB" id="A0A1A9V0R7"/>
<organism evidence="1 2">
    <name type="scientific">Glossina austeni</name>
    <name type="common">Savannah tsetse fly</name>
    <dbReference type="NCBI Taxonomy" id="7395"/>
    <lineage>
        <taxon>Eukaryota</taxon>
        <taxon>Metazoa</taxon>
        <taxon>Ecdysozoa</taxon>
        <taxon>Arthropoda</taxon>
        <taxon>Hexapoda</taxon>
        <taxon>Insecta</taxon>
        <taxon>Pterygota</taxon>
        <taxon>Neoptera</taxon>
        <taxon>Endopterygota</taxon>
        <taxon>Diptera</taxon>
        <taxon>Brachycera</taxon>
        <taxon>Muscomorpha</taxon>
        <taxon>Hippoboscoidea</taxon>
        <taxon>Glossinidae</taxon>
        <taxon>Glossina</taxon>
    </lineage>
</organism>
<evidence type="ECO:0000313" key="1">
    <source>
        <dbReference type="EnsemblMetazoa" id="GAUT022053-PA"/>
    </source>
</evidence>
<accession>A0A1A9V0R7</accession>
<reference evidence="1" key="1">
    <citation type="submission" date="2020-05" db="UniProtKB">
        <authorList>
            <consortium name="EnsemblMetazoa"/>
        </authorList>
    </citation>
    <scope>IDENTIFICATION</scope>
    <source>
        <strain evidence="1">TTRI</strain>
    </source>
</reference>
<dbReference type="EnsemblMetazoa" id="GAUT022053-RA">
    <property type="protein sequence ID" value="GAUT022053-PA"/>
    <property type="gene ID" value="GAUT022053"/>
</dbReference>
<name>A0A1A9V0R7_GLOAU</name>
<dbReference type="STRING" id="7395.A0A1A9V0R7"/>
<keyword evidence="2" id="KW-1185">Reference proteome</keyword>
<evidence type="ECO:0000313" key="2">
    <source>
        <dbReference type="Proteomes" id="UP000078200"/>
    </source>
</evidence>
<protein>
    <submittedName>
        <fullName evidence="1">Uncharacterized protein</fullName>
    </submittedName>
</protein>
<proteinExistence type="predicted"/>